<evidence type="ECO:0000256" key="1">
    <source>
        <dbReference type="SAM" id="Phobius"/>
    </source>
</evidence>
<feature type="transmembrane region" description="Helical" evidence="1">
    <location>
        <begin position="286"/>
        <end position="304"/>
    </location>
</feature>
<feature type="transmembrane region" description="Helical" evidence="1">
    <location>
        <begin position="223"/>
        <end position="245"/>
    </location>
</feature>
<evidence type="ECO:0000313" key="4">
    <source>
        <dbReference type="Proteomes" id="UP000018208"/>
    </source>
</evidence>
<dbReference type="Proteomes" id="UP000018208">
    <property type="component" value="Unassembled WGS sequence"/>
</dbReference>
<keyword evidence="1 2" id="KW-0812">Transmembrane</keyword>
<dbReference type="EMBL" id="KI545943">
    <property type="protein sequence ID" value="EST49611.1"/>
    <property type="molecule type" value="Genomic_DNA"/>
</dbReference>
<dbReference type="VEuPathDB" id="GiardiaDB:SS50377_21324"/>
<sequence>MRLSLNQLSIVHASVIVAPPQFIYLLITSYLSSHSAYVSQYFSISQELIQITDKISLCFLAAIAAVSCDFHAHFGMQRCYLGCAVLMELALLLTLAIPNRFSFILFRVSSSFWYGILTPATSSMTNQIVVEGGFSLSVTITTSFTILAGGLGGIITQKSIIIIIVFNIFGLIQLCYAFVVCPLPSPVESKKVIAWSLITLGFISVFSLCLGCVGSVIYQQYWISLILVFSGIGGYFLMFSVNYFVNDKFMFNECYNFNTICFQYGWLVIDCFIFPLVAIIKKEDNLMEITKISLFVLYLTFYFIIKNVTILEVMKFSCYLEVLFLVIFIILLAVNQESSNIAIPFYILQQQQYLAIAIYNTVGTPPPYGPYSSAFVSSQNKLAAVISEGILQIPVSYRYYICLGGIIFGFLIISQIGVFGWEEGKLFFSWKKARKMKTYEILKDQQNGPYQQVIAPQMVIEVAQ</sequence>
<feature type="transmembrane region" description="Helical" evidence="1">
    <location>
        <begin position="397"/>
        <end position="421"/>
    </location>
</feature>
<reference evidence="2 3" key="1">
    <citation type="journal article" date="2014" name="PLoS Genet.">
        <title>The Genome of Spironucleus salmonicida Highlights a Fish Pathogen Adapted to Fluctuating Environments.</title>
        <authorList>
            <person name="Xu F."/>
            <person name="Jerlstrom-Hultqvist J."/>
            <person name="Einarsson E."/>
            <person name="Astvaldsson A."/>
            <person name="Svard S.G."/>
            <person name="Andersson J.O."/>
        </authorList>
    </citation>
    <scope>NUCLEOTIDE SEQUENCE</scope>
    <source>
        <strain evidence="3">ATCC 50377</strain>
    </source>
</reference>
<organism evidence="2">
    <name type="scientific">Spironucleus salmonicida</name>
    <dbReference type="NCBI Taxonomy" id="348837"/>
    <lineage>
        <taxon>Eukaryota</taxon>
        <taxon>Metamonada</taxon>
        <taxon>Diplomonadida</taxon>
        <taxon>Hexamitidae</taxon>
        <taxon>Hexamitinae</taxon>
        <taxon>Spironucleus</taxon>
    </lineage>
</organism>
<feature type="transmembrane region" description="Helical" evidence="1">
    <location>
        <begin position="192"/>
        <end position="217"/>
    </location>
</feature>
<dbReference type="EMBL" id="AUWU02000002">
    <property type="protein sequence ID" value="KAH0575800.1"/>
    <property type="molecule type" value="Genomic_DNA"/>
</dbReference>
<keyword evidence="1" id="KW-0472">Membrane</keyword>
<keyword evidence="4" id="KW-1185">Reference proteome</keyword>
<reference evidence="3" key="2">
    <citation type="submission" date="2020-12" db="EMBL/GenBank/DDBJ databases">
        <title>New Spironucleus salmonicida genome in near-complete chromosomes.</title>
        <authorList>
            <person name="Xu F."/>
            <person name="Kurt Z."/>
            <person name="Jimenez-Gonzalez A."/>
            <person name="Astvaldsson A."/>
            <person name="Andersson J.O."/>
            <person name="Svard S.G."/>
        </authorList>
    </citation>
    <scope>NUCLEOTIDE SEQUENCE</scope>
    <source>
        <strain evidence="3">ATCC 50377</strain>
    </source>
</reference>
<protein>
    <submittedName>
        <fullName evidence="2">Transmembrane domain-containing protein</fullName>
    </submittedName>
</protein>
<feature type="transmembrane region" description="Helical" evidence="1">
    <location>
        <begin position="257"/>
        <end position="280"/>
    </location>
</feature>
<keyword evidence="1" id="KW-1133">Transmembrane helix</keyword>
<proteinExistence type="predicted"/>
<name>V6M0N1_9EUKA</name>
<evidence type="ECO:0000313" key="2">
    <source>
        <dbReference type="EMBL" id="EST49611.1"/>
    </source>
</evidence>
<feature type="transmembrane region" description="Helical" evidence="1">
    <location>
        <begin position="160"/>
        <end position="180"/>
    </location>
</feature>
<feature type="transmembrane region" description="Helical" evidence="1">
    <location>
        <begin position="12"/>
        <end position="31"/>
    </location>
</feature>
<dbReference type="AlphaFoldDB" id="V6M0N1"/>
<evidence type="ECO:0000313" key="3">
    <source>
        <dbReference type="EMBL" id="KAH0575800.1"/>
    </source>
</evidence>
<feature type="transmembrane region" description="Helical" evidence="1">
    <location>
        <begin position="79"/>
        <end position="97"/>
    </location>
</feature>
<accession>V6M0N1</accession>
<feature type="transmembrane region" description="Helical" evidence="1">
    <location>
        <begin position="133"/>
        <end position="154"/>
    </location>
</feature>
<gene>
    <name evidence="2" type="ORF">SS50377_10029</name>
    <name evidence="3" type="ORF">SS50377_21324</name>
</gene>